<dbReference type="EMBL" id="AP025730">
    <property type="protein sequence ID" value="BDI05997.1"/>
    <property type="molecule type" value="Genomic_DNA"/>
</dbReference>
<evidence type="ECO:0000313" key="4">
    <source>
        <dbReference type="Proteomes" id="UP001057498"/>
    </source>
</evidence>
<name>A0ABM7YNG3_9BURK</name>
<dbReference type="InterPro" id="IPR050452">
    <property type="entry name" value="Metacaspase"/>
</dbReference>
<keyword evidence="4" id="KW-1185">Reference proteome</keyword>
<dbReference type="InterPro" id="IPR011600">
    <property type="entry name" value="Pept_C14_caspase"/>
</dbReference>
<sequence length="635" mass="69766">MKDVLTGRFKVPASNITTLVDNTHTQIEKAFLDLAVRVKKDDQVYIHYSGHGSWYQSPASAKERRGQDQTWVTRGARSSMFQGKDAVDILDKELGTWLLKLYAVTPDVVLVSDSCHSASVTRDVQVGVRSSDGVPRTHPLRDQFPEVVDLPIDRGLRIGAARDIESAVELDPERNARCIEPKRCYGVFSWHWAQALQASRPGESWGDVYDRTLAALEANPLVLQRPQKEGASDRAVFSGQFAPLTATVAVHAVERDGGILLGAGRLAGLTVGTELVGLVPEGEDAPRLEVVSAAAATARARVLEGRVRAAGQFRVSKYRETEPRVQLYVGGPQAADLDAALASEIRRSIERARGIHIQNFDLVDRRDAAQWRLELVRPTNADAAAASLPEHVNCTARPCAAPELWVVNPFGQLMHPKMRFPLADPAEQMPRLLSNLEAFSRAQEVKSIARQGNATPLTIQVSVLRPPHGNTAKCSEGAKPGSGWQRFEPRPLTALRSGEVKLRDCLSFSIRNKDAKPWYGYLVSVDPGFKIERVWPTARMNDDEARIEGGAEITTTSFYRLADLGRETLVFIASEQQTPMPGVESSGLRGTDRQGPWARLSRMGAVSRDVEANDESGNWGAQSVTLEVNEGDRPR</sequence>
<evidence type="ECO:0000256" key="1">
    <source>
        <dbReference type="SAM" id="MobiDB-lite"/>
    </source>
</evidence>
<evidence type="ECO:0000259" key="2">
    <source>
        <dbReference type="Pfam" id="PF00656"/>
    </source>
</evidence>
<protein>
    <recommendedName>
        <fullName evidence="2">Peptidase C14 caspase domain-containing protein</fullName>
    </recommendedName>
</protein>
<dbReference type="PANTHER" id="PTHR48104">
    <property type="entry name" value="METACASPASE-4"/>
    <property type="match status" value="1"/>
</dbReference>
<accession>A0ABM7YNG3</accession>
<proteinExistence type="predicted"/>
<feature type="domain" description="Peptidase C14 caspase" evidence="2">
    <location>
        <begin position="15"/>
        <end position="121"/>
    </location>
</feature>
<dbReference type="Proteomes" id="UP001057498">
    <property type="component" value="Chromosome"/>
</dbReference>
<evidence type="ECO:0000313" key="3">
    <source>
        <dbReference type="EMBL" id="BDI05997.1"/>
    </source>
</evidence>
<gene>
    <name evidence="3" type="ORF">CATMQ487_29670</name>
</gene>
<reference evidence="3" key="1">
    <citation type="submission" date="2022-04" db="EMBL/GenBank/DDBJ databases">
        <title>Whole genome sequence of Sphaerotilus sp. FB-5.</title>
        <authorList>
            <person name="Takeda M."/>
            <person name="Narihara S."/>
            <person name="Akimoto M."/>
            <person name="Akimoto R."/>
            <person name="Nishiyashiki S."/>
            <person name="Murakami T."/>
        </authorList>
    </citation>
    <scope>NUCLEOTIDE SEQUENCE</scope>
    <source>
        <strain evidence="3">FB-5</strain>
    </source>
</reference>
<organism evidence="3 4">
    <name type="scientific">Sphaerotilus microaerophilus</name>
    <dbReference type="NCBI Taxonomy" id="2914710"/>
    <lineage>
        <taxon>Bacteria</taxon>
        <taxon>Pseudomonadati</taxon>
        <taxon>Pseudomonadota</taxon>
        <taxon>Betaproteobacteria</taxon>
        <taxon>Burkholderiales</taxon>
        <taxon>Sphaerotilaceae</taxon>
        <taxon>Sphaerotilus</taxon>
    </lineage>
</organism>
<dbReference type="PANTHER" id="PTHR48104:SF30">
    <property type="entry name" value="METACASPASE-1"/>
    <property type="match status" value="1"/>
</dbReference>
<dbReference type="Pfam" id="PF00656">
    <property type="entry name" value="Peptidase_C14"/>
    <property type="match status" value="1"/>
</dbReference>
<feature type="compositionally biased region" description="Polar residues" evidence="1">
    <location>
        <begin position="615"/>
        <end position="626"/>
    </location>
</feature>
<feature type="region of interest" description="Disordered" evidence="1">
    <location>
        <begin position="606"/>
        <end position="635"/>
    </location>
</feature>
<dbReference type="Gene3D" id="3.40.50.1460">
    <property type="match status" value="1"/>
</dbReference>